<dbReference type="PANTHER" id="PTHR38479:SF2">
    <property type="entry name" value="WINGED HELIX DNA-BINDING DOMAIN-CONTAINING PROTEIN"/>
    <property type="match status" value="1"/>
</dbReference>
<reference evidence="1 2" key="1">
    <citation type="journal article" date="2019" name="Int. J. Syst. Evol. Microbiol.">
        <title>The Global Catalogue of Microorganisms (GCM) 10K type strain sequencing project: providing services to taxonomists for standard genome sequencing and annotation.</title>
        <authorList>
            <consortium name="The Broad Institute Genomics Platform"/>
            <consortium name="The Broad Institute Genome Sequencing Center for Infectious Disease"/>
            <person name="Wu L."/>
            <person name="Ma J."/>
        </authorList>
    </citation>
    <scope>NUCLEOTIDE SEQUENCE [LARGE SCALE GENOMIC DNA]</scope>
    <source>
        <strain evidence="1 2">JCM 6921</strain>
    </source>
</reference>
<protein>
    <submittedName>
        <fullName evidence="1">Winged helix DNA-binding domain-containing protein</fullName>
    </submittedName>
</protein>
<keyword evidence="2" id="KW-1185">Reference proteome</keyword>
<keyword evidence="1" id="KW-0238">DNA-binding</keyword>
<accession>A0ABN3J1I9</accession>
<dbReference type="InterPro" id="IPR009351">
    <property type="entry name" value="AlkZ-like"/>
</dbReference>
<name>A0ABN3J1I9_9ACTN</name>
<proteinExistence type="predicted"/>
<evidence type="ECO:0000313" key="2">
    <source>
        <dbReference type="Proteomes" id="UP001500058"/>
    </source>
</evidence>
<evidence type="ECO:0000313" key="1">
    <source>
        <dbReference type="EMBL" id="GAA2418412.1"/>
    </source>
</evidence>
<dbReference type="Proteomes" id="UP001500058">
    <property type="component" value="Unassembled WGS sequence"/>
</dbReference>
<dbReference type="RefSeq" id="WP_344633953.1">
    <property type="nucleotide sequence ID" value="NZ_BAAATJ010000044.1"/>
</dbReference>
<gene>
    <name evidence="1" type="ORF">GCM10010420_56130</name>
</gene>
<sequence>MTQTLGTRDLNRATLARQLLLRRERRDAAEVVEHLAGLHSQVPGNPYTALWSRIEGFDPEGFSRRIERREIVRLSLQRSTLHTVTARDCLALRPVLQEPQDRTLTSAFGKKLAGTDPAKVAARARELVEERPLTFRELGLLLAGEWPGHEPHALAMAARHLLALVQVPPRGLWRRGGAARHTTAESWLGAALSADTAPDALVLRYLAAFGPASVADARMWSGLTGLREVFQRLRPRLEVFRSEDGTELYDLPGAPRPGAGTPATARFLPEYDNVFIGHADRTRVIRDADRRKVWRGNASSPVFLSDGFVRGTWHLGTDRRGTRAVLTLAPFAPLPPAERAALEEEAAALTAFHAPGADRTLRWDDARHG</sequence>
<dbReference type="Pfam" id="PF06224">
    <property type="entry name" value="AlkZ-like"/>
    <property type="match status" value="1"/>
</dbReference>
<dbReference type="PANTHER" id="PTHR38479">
    <property type="entry name" value="LMO0824 PROTEIN"/>
    <property type="match status" value="1"/>
</dbReference>
<comment type="caution">
    <text evidence="1">The sequence shown here is derived from an EMBL/GenBank/DDBJ whole genome shotgun (WGS) entry which is preliminary data.</text>
</comment>
<organism evidence="1 2">
    <name type="scientific">Streptomyces glaucosporus</name>
    <dbReference type="NCBI Taxonomy" id="284044"/>
    <lineage>
        <taxon>Bacteria</taxon>
        <taxon>Bacillati</taxon>
        <taxon>Actinomycetota</taxon>
        <taxon>Actinomycetes</taxon>
        <taxon>Kitasatosporales</taxon>
        <taxon>Streptomycetaceae</taxon>
        <taxon>Streptomyces</taxon>
    </lineage>
</organism>
<dbReference type="GO" id="GO:0003677">
    <property type="term" value="F:DNA binding"/>
    <property type="evidence" value="ECO:0007669"/>
    <property type="project" value="UniProtKB-KW"/>
</dbReference>
<dbReference type="EMBL" id="BAAATJ010000044">
    <property type="protein sequence ID" value="GAA2418412.1"/>
    <property type="molecule type" value="Genomic_DNA"/>
</dbReference>